<gene>
    <name evidence="3" type="ORF">J2X15_000916</name>
</gene>
<evidence type="ECO:0000313" key="4">
    <source>
        <dbReference type="Proteomes" id="UP001268089"/>
    </source>
</evidence>
<feature type="chain" id="PRO_5047100788" description="Ice-binding protein C-terminal domain-containing protein" evidence="1">
    <location>
        <begin position="26"/>
        <end position="198"/>
    </location>
</feature>
<feature type="signal peptide" evidence="1">
    <location>
        <begin position="1"/>
        <end position="25"/>
    </location>
</feature>
<dbReference type="Proteomes" id="UP001268089">
    <property type="component" value="Unassembled WGS sequence"/>
</dbReference>
<keyword evidence="4" id="KW-1185">Reference proteome</keyword>
<accession>A0ABU1ZJC3</accession>
<evidence type="ECO:0000259" key="2">
    <source>
        <dbReference type="Pfam" id="PF07589"/>
    </source>
</evidence>
<dbReference type="EMBL" id="JAVDXO010000002">
    <property type="protein sequence ID" value="MDR7305638.1"/>
    <property type="molecule type" value="Genomic_DNA"/>
</dbReference>
<evidence type="ECO:0000313" key="3">
    <source>
        <dbReference type="EMBL" id="MDR7305638.1"/>
    </source>
</evidence>
<reference evidence="3 4" key="1">
    <citation type="submission" date="2023-07" db="EMBL/GenBank/DDBJ databases">
        <title>Sorghum-associated microbial communities from plants grown in Nebraska, USA.</title>
        <authorList>
            <person name="Schachtman D."/>
        </authorList>
    </citation>
    <scope>NUCLEOTIDE SEQUENCE [LARGE SCALE GENOMIC DNA]</scope>
    <source>
        <strain evidence="3 4">BE308</strain>
    </source>
</reference>
<dbReference type="RefSeq" id="WP_310339856.1">
    <property type="nucleotide sequence ID" value="NZ_JAVDXO010000002.1"/>
</dbReference>
<dbReference type="Pfam" id="PF07589">
    <property type="entry name" value="PEP-CTERM"/>
    <property type="match status" value="1"/>
</dbReference>
<proteinExistence type="predicted"/>
<evidence type="ECO:0000256" key="1">
    <source>
        <dbReference type="SAM" id="SignalP"/>
    </source>
</evidence>
<dbReference type="InterPro" id="IPR013424">
    <property type="entry name" value="Ice-binding_C"/>
</dbReference>
<name>A0ABU1ZJC3_9BURK</name>
<keyword evidence="1" id="KW-0732">Signal</keyword>
<dbReference type="NCBIfam" id="TIGR02595">
    <property type="entry name" value="PEP_CTERM"/>
    <property type="match status" value="1"/>
</dbReference>
<protein>
    <recommendedName>
        <fullName evidence="2">Ice-binding protein C-terminal domain-containing protein</fullName>
    </recommendedName>
</protein>
<organism evidence="3 4">
    <name type="scientific">Rhodoferax saidenbachensis</name>
    <dbReference type="NCBI Taxonomy" id="1484693"/>
    <lineage>
        <taxon>Bacteria</taxon>
        <taxon>Pseudomonadati</taxon>
        <taxon>Pseudomonadota</taxon>
        <taxon>Betaproteobacteria</taxon>
        <taxon>Burkholderiales</taxon>
        <taxon>Comamonadaceae</taxon>
        <taxon>Rhodoferax</taxon>
    </lineage>
</organism>
<comment type="caution">
    <text evidence="3">The sequence shown here is derived from an EMBL/GenBank/DDBJ whole genome shotgun (WGS) entry which is preliminary data.</text>
</comment>
<feature type="domain" description="Ice-binding protein C-terminal" evidence="2">
    <location>
        <begin position="170"/>
        <end position="194"/>
    </location>
</feature>
<sequence length="198" mass="20286">MKTAIKALEACIGLATLLAGGQAVASTVSFEDLSSPLAATSTTLVSTGYQFSTTDLHGIFDASGFGASNGTHFLVYRSSGAGTESFAAVSGTAFNVNSIDLGGWHNFGPNPLSIEITGYRTSGLNVTNTISVAPGVFTSFALTGFTNLASVRLGSFAGAYVAVDNINVSPVPEPETLAMLLAGLGLVGWTVRRRIPQS</sequence>